<dbReference type="Proteomes" id="UP001448207">
    <property type="component" value="Unassembled WGS sequence"/>
</dbReference>
<proteinExistence type="inferred from homology"/>
<dbReference type="InterPro" id="IPR027417">
    <property type="entry name" value="P-loop_NTPase"/>
</dbReference>
<accession>A0ABR3AJA2</accession>
<evidence type="ECO:0000256" key="4">
    <source>
        <dbReference type="ARBA" id="ARBA00023134"/>
    </source>
</evidence>
<dbReference type="PROSITE" id="PS00410">
    <property type="entry name" value="G_DYNAMIN_1"/>
    <property type="match status" value="1"/>
</dbReference>
<gene>
    <name evidence="10" type="ORF">J3Q64DRAFT_1811685</name>
</gene>
<organism evidence="10 11">
    <name type="scientific">Phycomyces blakesleeanus</name>
    <dbReference type="NCBI Taxonomy" id="4837"/>
    <lineage>
        <taxon>Eukaryota</taxon>
        <taxon>Fungi</taxon>
        <taxon>Fungi incertae sedis</taxon>
        <taxon>Mucoromycota</taxon>
        <taxon>Mucoromycotina</taxon>
        <taxon>Mucoromycetes</taxon>
        <taxon>Mucorales</taxon>
        <taxon>Phycomycetaceae</taxon>
        <taxon>Phycomyces</taxon>
    </lineage>
</organism>
<dbReference type="InterPro" id="IPR019762">
    <property type="entry name" value="Dynamin_GTPase_CS"/>
</dbReference>
<evidence type="ECO:0000259" key="8">
    <source>
        <dbReference type="PROSITE" id="PS51388"/>
    </source>
</evidence>
<dbReference type="PANTHER" id="PTHR11566:SF212">
    <property type="entry name" value="DYNAMIN"/>
    <property type="match status" value="1"/>
</dbReference>
<dbReference type="Pfam" id="PF00350">
    <property type="entry name" value="Dynamin_N"/>
    <property type="match status" value="1"/>
</dbReference>
<dbReference type="GO" id="GO:0016787">
    <property type="term" value="F:hydrolase activity"/>
    <property type="evidence" value="ECO:0007669"/>
    <property type="project" value="UniProtKB-KW"/>
</dbReference>
<dbReference type="InterPro" id="IPR000375">
    <property type="entry name" value="Dynamin_stalk"/>
</dbReference>
<dbReference type="Pfam" id="PF24550">
    <property type="entry name" value="LIS_MGM1"/>
    <property type="match status" value="1"/>
</dbReference>
<dbReference type="EC" id="3.6.5.5" evidence="1"/>
<dbReference type="PROSITE" id="PS51388">
    <property type="entry name" value="GED"/>
    <property type="match status" value="1"/>
</dbReference>
<dbReference type="InterPro" id="IPR030381">
    <property type="entry name" value="G_DYNAMIN_dom"/>
</dbReference>
<dbReference type="EMBL" id="JBCLYO010000038">
    <property type="protein sequence ID" value="KAL0075036.1"/>
    <property type="molecule type" value="Genomic_DNA"/>
</dbReference>
<evidence type="ECO:0000256" key="2">
    <source>
        <dbReference type="ARBA" id="ARBA00022741"/>
    </source>
</evidence>
<dbReference type="PRINTS" id="PR00195">
    <property type="entry name" value="DYNAMIN"/>
</dbReference>
<evidence type="ECO:0000256" key="1">
    <source>
        <dbReference type="ARBA" id="ARBA00011980"/>
    </source>
</evidence>
<evidence type="ECO:0000256" key="7">
    <source>
        <dbReference type="SAM" id="MobiDB-lite"/>
    </source>
</evidence>
<dbReference type="Gene3D" id="3.40.50.300">
    <property type="entry name" value="P-loop containing nucleotide triphosphate hydrolases"/>
    <property type="match status" value="1"/>
</dbReference>
<evidence type="ECO:0000256" key="3">
    <source>
        <dbReference type="ARBA" id="ARBA00022801"/>
    </source>
</evidence>
<dbReference type="CDD" id="cd08771">
    <property type="entry name" value="DLP_1"/>
    <property type="match status" value="1"/>
</dbReference>
<dbReference type="PROSITE" id="PS51718">
    <property type="entry name" value="G_DYNAMIN_2"/>
    <property type="match status" value="1"/>
</dbReference>
<sequence>MLVKVQEQAEKFDMSIPEVRLRVPGAITELLASINSKVKEKPTTHTFLDHQTDEKESLKITESKEKDKNYQSSDGGDGGDPLPAAVIVATATINSDSPPEKTKEEEEEEEEEKKLAKKIKAKRESSMASHDEQLVMLTKKLIEIRTILMSIDQNDTLKLPSIVVIGSQSSGKSSVLEAIVGHEFLPKGADMVTRRPIELTLIHTPGVKEEYGEFPQLGLGKIRDFKEIQKTLVDLNRSVPDFMCVSDEPIELRVYSPHVPDLTLIDLPGYIQTTSNNQPESLKTKIEELCFSYIREPNIILAVCAANVDLANSPALRASRKADPLGLRTIGVVTKLDLVAPEVGTAILRNADYPLHLGYIGVVCKAPKHTEGNMTGALIRNEEAFFRHHLMYNQRDIHVGTSTLRFKLMSVLEQSMGKSLYSIVDAVQRELEEARYQFKVQYNDRRVTAESYVAETMDALKHNFKDFASHFGKPQVRHEVRSMLEQRILDICAEQYWSDPKIAELPKATTDDIYWLYKIDLASAALTKSGIGRSTTQLVVDILMKNMERLANSEPFTLHPTTRTQIMNFTSEVLRSRFLTTSDQVENTIKPYKYEVEVTDSEWADGVKRSIALLEREIEMCDKMAANIRSTIGKKKLKSAINYVLENERRQDQEKRLSETSGLSIVEEESDPDAPAIRPLYNPRLVEKAKEALFLRDRAMILKYRLAALKSRQCKSVDNKEYCPEAFLNVIAEKLTYTAVMFIQVELLNEFFFQFPREVDDRLVYQMNRKQILEFARENPPIRKHLELQERKMKLEEVMEKLNYLMRRQADRQAKPKQGSQVP</sequence>
<dbReference type="InterPro" id="IPR001401">
    <property type="entry name" value="Dynamin_GTPase"/>
</dbReference>
<comment type="catalytic activity">
    <reaction evidence="5">
        <text>GTP + H2O = GDP + phosphate + H(+)</text>
        <dbReference type="Rhea" id="RHEA:19669"/>
        <dbReference type="ChEBI" id="CHEBI:15377"/>
        <dbReference type="ChEBI" id="CHEBI:15378"/>
        <dbReference type="ChEBI" id="CHEBI:37565"/>
        <dbReference type="ChEBI" id="CHEBI:43474"/>
        <dbReference type="ChEBI" id="CHEBI:58189"/>
        <dbReference type="EC" id="3.6.5.5"/>
    </reaction>
</comment>
<comment type="similarity">
    <text evidence="6">Belongs to the TRAFAC class dynamin-like GTPase superfamily. Dynamin/Fzo/YdjA family.</text>
</comment>
<reference evidence="10 11" key="1">
    <citation type="submission" date="2024-04" db="EMBL/GenBank/DDBJ databases">
        <title>Symmetric and asymmetric DNA N6-adenine methylation regulates different biological responses in Mucorales.</title>
        <authorList>
            <consortium name="Lawrence Berkeley National Laboratory"/>
            <person name="Lax C."/>
            <person name="Mondo S.J."/>
            <person name="Osorio-Concepcion M."/>
            <person name="Muszewska A."/>
            <person name="Corrochano-Luque M."/>
            <person name="Gutierrez G."/>
            <person name="Riley R."/>
            <person name="Lipzen A."/>
            <person name="Guo J."/>
            <person name="Hundley H."/>
            <person name="Amirebrahimi M."/>
            <person name="Ng V."/>
            <person name="Lorenzo-Gutierrez D."/>
            <person name="Binder U."/>
            <person name="Yang J."/>
            <person name="Song Y."/>
            <person name="Canovas D."/>
            <person name="Navarro E."/>
            <person name="Freitag M."/>
            <person name="Gabaldon T."/>
            <person name="Grigoriev I.V."/>
            <person name="Corrochano L.M."/>
            <person name="Nicolas F.E."/>
            <person name="Garre V."/>
        </authorList>
    </citation>
    <scope>NUCLEOTIDE SEQUENCE [LARGE SCALE GENOMIC DNA]</scope>
    <source>
        <strain evidence="10 11">L51</strain>
    </source>
</reference>
<keyword evidence="3 10" id="KW-0378">Hydrolase</keyword>
<evidence type="ECO:0000256" key="6">
    <source>
        <dbReference type="RuleBase" id="RU003932"/>
    </source>
</evidence>
<dbReference type="InterPro" id="IPR056495">
    <property type="entry name" value="LIS_MGM1"/>
</dbReference>
<protein>
    <recommendedName>
        <fullName evidence="1">dynamin GTPase</fullName>
        <ecNumber evidence="1">3.6.5.5</ecNumber>
    </recommendedName>
</protein>
<dbReference type="InterPro" id="IPR022812">
    <property type="entry name" value="Dynamin"/>
</dbReference>
<dbReference type="Pfam" id="PF01031">
    <property type="entry name" value="Dynamin_M"/>
    <property type="match status" value="1"/>
</dbReference>
<dbReference type="SMART" id="SM00053">
    <property type="entry name" value="DYNc"/>
    <property type="match status" value="1"/>
</dbReference>
<evidence type="ECO:0000256" key="5">
    <source>
        <dbReference type="ARBA" id="ARBA00048040"/>
    </source>
</evidence>
<feature type="domain" description="GED" evidence="8">
    <location>
        <begin position="717"/>
        <end position="810"/>
    </location>
</feature>
<feature type="region of interest" description="Disordered" evidence="7">
    <location>
        <begin position="42"/>
        <end position="129"/>
    </location>
</feature>
<evidence type="ECO:0000259" key="9">
    <source>
        <dbReference type="PROSITE" id="PS51718"/>
    </source>
</evidence>
<keyword evidence="11" id="KW-1185">Reference proteome</keyword>
<dbReference type="SUPFAM" id="SSF52540">
    <property type="entry name" value="P-loop containing nucleoside triphosphate hydrolases"/>
    <property type="match status" value="1"/>
</dbReference>
<dbReference type="PANTHER" id="PTHR11566">
    <property type="entry name" value="DYNAMIN"/>
    <property type="match status" value="1"/>
</dbReference>
<comment type="caution">
    <text evidence="10">The sequence shown here is derived from an EMBL/GenBank/DDBJ whole genome shotgun (WGS) entry which is preliminary data.</text>
</comment>
<keyword evidence="2 6" id="KW-0547">Nucleotide-binding</keyword>
<keyword evidence="4 6" id="KW-0342">GTP-binding</keyword>
<evidence type="ECO:0000313" key="11">
    <source>
        <dbReference type="Proteomes" id="UP001448207"/>
    </source>
</evidence>
<feature type="domain" description="Dynamin-type G" evidence="9">
    <location>
        <begin position="156"/>
        <end position="421"/>
    </location>
</feature>
<evidence type="ECO:0000313" key="10">
    <source>
        <dbReference type="EMBL" id="KAL0075036.1"/>
    </source>
</evidence>
<name>A0ABR3AJA2_PHYBL</name>
<dbReference type="InterPro" id="IPR045063">
    <property type="entry name" value="Dynamin_N"/>
</dbReference>
<feature type="compositionally biased region" description="Basic and acidic residues" evidence="7">
    <location>
        <begin position="42"/>
        <end position="69"/>
    </location>
</feature>
<dbReference type="InterPro" id="IPR020850">
    <property type="entry name" value="GED_dom"/>
</dbReference>